<accession>A0A7T0Q8F5</accession>
<dbReference type="EMBL" id="MW124301">
    <property type="protein sequence ID" value="QPL19413.1"/>
    <property type="molecule type" value="Genomic_DNA"/>
</dbReference>
<dbReference type="RefSeq" id="WP_199202571.1">
    <property type="nucleotide sequence ID" value="NZ_MW124301.1"/>
</dbReference>
<reference evidence="1" key="2">
    <citation type="submission" date="2020-10" db="EMBL/GenBank/DDBJ databases">
        <authorList>
            <person name="Chmielowska C.A."/>
            <person name="Korsak D."/>
            <person name="Bartosik D."/>
        </authorList>
    </citation>
    <scope>NUCLEOTIDE SEQUENCE</scope>
    <source>
        <strain evidence="1">Sr12</strain>
        <plasmid evidence="1">pLIS4</plasmid>
    </source>
</reference>
<protein>
    <submittedName>
        <fullName evidence="1">Uncharacterized protein</fullName>
    </submittedName>
</protein>
<sequence>MSQENLIGEYQLKLESIYLGNPIKDTPLLNQFDKEHAALASFDLRIQLIDQMSLRKQAVLSDDVLKKIRNQIKEEVGSRYSRSQELFLAKEDKLIQAPCDFFELSLNPFKKTFVLDANSKFQELVVLYKDQATKALSSDNNKLNSGINGFSNANEENLLKKSIKTNISRIGEMNSMLKKKLPKINYTFDITEIETYDSSQFFKDVDAKINQRFQEVKEVIEKGDLEYSREQLFRLEDDIFSQLFRLRDDTFRPFEINRSFEGSKQTLSENVHQEIANLRENLRVTNFKDPMKPGYDIYFVVNPPLFLELADSYMKEMIDEKNGLFGNYGVGGTTRSSLEIEGEILKCAWSQYNEDSKGCFLNAMETVRELSLETLNVQQDKYIELTKMVNQLIVGNDINRAIETPAKQRLSIEKKHLNWTGKEMFSSSSGQLNHPINAVKNASHEIER</sequence>
<dbReference type="AlphaFoldDB" id="A0A7T0Q8F5"/>
<reference evidence="1" key="1">
    <citation type="journal article" date="2020" name="Int. J. Mol. Sci.">
        <title>Genetic Carriers and Genomic Distribution of cadA6-A Novel Variant of a Cadmium Resistance Determinant Identified in Listeria spp.</title>
        <authorList>
            <person name="Chmielowska C."/>
            <person name="Korsak D."/>
            <person name="Szmulkowska B."/>
            <person name="Krop A."/>
            <person name="Lipka K."/>
            <person name="Krupinska M."/>
            <person name="Bartosik D."/>
        </authorList>
    </citation>
    <scope>NUCLEOTIDE SEQUENCE</scope>
    <source>
        <strain evidence="1">Sr12</strain>
    </source>
</reference>
<gene>
    <name evidence="1" type="ORF">pLIS400391c</name>
</gene>
<geneLocation type="plasmid" evidence="1">
    <name>pLIS4</name>
</geneLocation>
<evidence type="ECO:0000313" key="1">
    <source>
        <dbReference type="EMBL" id="QPL19413.1"/>
    </source>
</evidence>
<proteinExistence type="predicted"/>
<keyword evidence="1" id="KW-0614">Plasmid</keyword>
<organism evidence="1">
    <name type="scientific">Listeria seeligeri</name>
    <dbReference type="NCBI Taxonomy" id="1640"/>
    <lineage>
        <taxon>Bacteria</taxon>
        <taxon>Bacillati</taxon>
        <taxon>Bacillota</taxon>
        <taxon>Bacilli</taxon>
        <taxon>Bacillales</taxon>
        <taxon>Listeriaceae</taxon>
        <taxon>Listeria</taxon>
    </lineage>
</organism>
<name>A0A7T0Q8F5_LISSE</name>